<dbReference type="PANTHER" id="PTHR21089:SF1">
    <property type="entry name" value="BIFUNCTIONAL 3-DEHYDROQUINATE DEHYDRATASE_SHIKIMATE DEHYDROGENASE, CHLOROPLASTIC"/>
    <property type="match status" value="1"/>
</dbReference>
<feature type="domain" description="Shikimate dehydrogenase substrate binding N-terminal" evidence="10">
    <location>
        <begin position="8"/>
        <end position="90"/>
    </location>
</feature>
<dbReference type="EMBL" id="RYFI01000018">
    <property type="protein sequence ID" value="RXF70304.1"/>
    <property type="molecule type" value="Genomic_DNA"/>
</dbReference>
<dbReference type="OrthoDB" id="9792692at2"/>
<dbReference type="NCBIfam" id="NF001312">
    <property type="entry name" value="PRK00258.1-4"/>
    <property type="match status" value="1"/>
</dbReference>
<dbReference type="HAMAP" id="MF_00222">
    <property type="entry name" value="Shikimate_DH_AroE"/>
    <property type="match status" value="1"/>
</dbReference>
<dbReference type="AlphaFoldDB" id="A0A4Q0MAS3"/>
<evidence type="ECO:0000259" key="9">
    <source>
        <dbReference type="Pfam" id="PF01488"/>
    </source>
</evidence>
<dbReference type="Pfam" id="PF18317">
    <property type="entry name" value="SDH_C"/>
    <property type="match status" value="1"/>
</dbReference>
<name>A0A4Q0MAS3_9HYPH</name>
<dbReference type="InterPro" id="IPR041121">
    <property type="entry name" value="SDH_C"/>
</dbReference>
<keyword evidence="6 8" id="KW-0057">Aromatic amino acid biosynthesis</keyword>
<feature type="binding site" evidence="8">
    <location>
        <position position="248"/>
    </location>
    <ligand>
        <name>shikimate</name>
        <dbReference type="ChEBI" id="CHEBI:36208"/>
    </ligand>
</feature>
<evidence type="ECO:0000313" key="12">
    <source>
        <dbReference type="EMBL" id="RXF70304.1"/>
    </source>
</evidence>
<evidence type="ECO:0000256" key="5">
    <source>
        <dbReference type="ARBA" id="ARBA00023002"/>
    </source>
</evidence>
<dbReference type="GO" id="GO:0050661">
    <property type="term" value="F:NADP binding"/>
    <property type="evidence" value="ECO:0007669"/>
    <property type="project" value="InterPro"/>
</dbReference>
<gene>
    <name evidence="8" type="primary">aroE</name>
    <name evidence="12" type="ORF">EK403_17280</name>
</gene>
<dbReference type="GO" id="GO:0019632">
    <property type="term" value="P:shikimate metabolic process"/>
    <property type="evidence" value="ECO:0007669"/>
    <property type="project" value="InterPro"/>
</dbReference>
<evidence type="ECO:0000259" key="11">
    <source>
        <dbReference type="Pfam" id="PF18317"/>
    </source>
</evidence>
<evidence type="ECO:0000256" key="1">
    <source>
        <dbReference type="ARBA" id="ARBA00004871"/>
    </source>
</evidence>
<dbReference type="SUPFAM" id="SSF51735">
    <property type="entry name" value="NAD(P)-binding Rossmann-fold domains"/>
    <property type="match status" value="1"/>
</dbReference>
<dbReference type="InterPro" id="IPR022893">
    <property type="entry name" value="Shikimate_DH_fam"/>
</dbReference>
<feature type="binding site" evidence="8">
    <location>
        <begin position="153"/>
        <end position="158"/>
    </location>
    <ligand>
        <name>NADP(+)</name>
        <dbReference type="ChEBI" id="CHEBI:58349"/>
    </ligand>
</feature>
<reference evidence="12 13" key="1">
    <citation type="submission" date="2018-12" db="EMBL/GenBank/DDBJ databases">
        <title>bacterium Hansschlegelia zhihuaiae S113.</title>
        <authorList>
            <person name="He J."/>
        </authorList>
    </citation>
    <scope>NUCLEOTIDE SEQUENCE [LARGE SCALE GENOMIC DNA]</scope>
    <source>
        <strain evidence="12 13">S 113</strain>
    </source>
</reference>
<dbReference type="Gene3D" id="3.40.50.720">
    <property type="entry name" value="NAD(P)-binding Rossmann-like Domain"/>
    <property type="match status" value="1"/>
</dbReference>
<feature type="active site" description="Proton acceptor" evidence="8">
    <location>
        <position position="67"/>
    </location>
</feature>
<dbReference type="GO" id="GO:0008652">
    <property type="term" value="P:amino acid biosynthetic process"/>
    <property type="evidence" value="ECO:0007669"/>
    <property type="project" value="UniProtKB-KW"/>
</dbReference>
<sequence length="278" mass="29375">MSAPRACVIGWPVRHSRSPMIHGYWLKQYGIAGSYEHAEVPPEGFADFVRGFGREGFVGGNVTIPHKEAGFALVDEADGDAAALGAVNTLWLEDGRLFGANTDGIGFLANLDQGAPDWEGDRGTAVVLGAGGASRAVVRALASRGFGRIAVVNRTADKAEAVAALAGPAGRACGYDELWRWLQSAQVLVNATSLGMVGKGKLDVHLGELPEDAVVNDLVYVPLETGLLAQARAHGNRVVDGLGMLLHQAVPGFERWFGTRPEVTEELRALVAADIEGR</sequence>
<feature type="binding site" evidence="8">
    <location>
        <position position="63"/>
    </location>
    <ligand>
        <name>shikimate</name>
        <dbReference type="ChEBI" id="CHEBI:36208"/>
    </ligand>
</feature>
<dbReference type="CDD" id="cd01065">
    <property type="entry name" value="NAD_bind_Shikimate_DH"/>
    <property type="match status" value="1"/>
</dbReference>
<comment type="function">
    <text evidence="8">Involved in the biosynthesis of the chorismate, which leads to the biosynthesis of aromatic amino acids. Catalyzes the reversible NADPH linked reduction of 3-dehydroshikimate (DHSA) to yield shikimate (SA).</text>
</comment>
<evidence type="ECO:0000256" key="3">
    <source>
        <dbReference type="ARBA" id="ARBA00022605"/>
    </source>
</evidence>
<organism evidence="12 13">
    <name type="scientific">Hansschlegelia zhihuaiae</name>
    <dbReference type="NCBI Taxonomy" id="405005"/>
    <lineage>
        <taxon>Bacteria</taxon>
        <taxon>Pseudomonadati</taxon>
        <taxon>Pseudomonadota</taxon>
        <taxon>Alphaproteobacteria</taxon>
        <taxon>Hyphomicrobiales</taxon>
        <taxon>Methylopilaceae</taxon>
        <taxon>Hansschlegelia</taxon>
    </lineage>
</organism>
<feature type="binding site" evidence="8">
    <location>
        <position position="220"/>
    </location>
    <ligand>
        <name>shikimate</name>
        <dbReference type="ChEBI" id="CHEBI:36208"/>
    </ligand>
</feature>
<dbReference type="GO" id="GO:0005829">
    <property type="term" value="C:cytosol"/>
    <property type="evidence" value="ECO:0007669"/>
    <property type="project" value="TreeGrafter"/>
</dbReference>
<dbReference type="InterPro" id="IPR011342">
    <property type="entry name" value="Shikimate_DH"/>
</dbReference>
<dbReference type="SUPFAM" id="SSF53223">
    <property type="entry name" value="Aminoacid dehydrogenase-like, N-terminal domain"/>
    <property type="match status" value="1"/>
</dbReference>
<feature type="binding site" evidence="8">
    <location>
        <begin position="16"/>
        <end position="18"/>
    </location>
    <ligand>
        <name>shikimate</name>
        <dbReference type="ChEBI" id="CHEBI:36208"/>
    </ligand>
</feature>
<dbReference type="RefSeq" id="WP_128778715.1">
    <property type="nucleotide sequence ID" value="NZ_RYFI01000018.1"/>
</dbReference>
<keyword evidence="13" id="KW-1185">Reference proteome</keyword>
<dbReference type="GO" id="GO:0009423">
    <property type="term" value="P:chorismate biosynthetic process"/>
    <property type="evidence" value="ECO:0007669"/>
    <property type="project" value="UniProtKB-UniRule"/>
</dbReference>
<dbReference type="InterPro" id="IPR036291">
    <property type="entry name" value="NAD(P)-bd_dom_sf"/>
</dbReference>
<dbReference type="InterPro" id="IPR013708">
    <property type="entry name" value="Shikimate_DH-bd_N"/>
</dbReference>
<feature type="domain" description="Quinate/shikimate 5-dehydrogenase/glutamyl-tRNA reductase" evidence="9">
    <location>
        <begin position="124"/>
        <end position="193"/>
    </location>
</feature>
<keyword evidence="3 8" id="KW-0028">Amino-acid biosynthesis</keyword>
<keyword evidence="4 8" id="KW-0521">NADP</keyword>
<feature type="binding site" evidence="8">
    <location>
        <position position="218"/>
    </location>
    <ligand>
        <name>NADP(+)</name>
        <dbReference type="ChEBI" id="CHEBI:58349"/>
    </ligand>
</feature>
<comment type="catalytic activity">
    <reaction evidence="7 8">
        <text>shikimate + NADP(+) = 3-dehydroshikimate + NADPH + H(+)</text>
        <dbReference type="Rhea" id="RHEA:17737"/>
        <dbReference type="ChEBI" id="CHEBI:15378"/>
        <dbReference type="ChEBI" id="CHEBI:16630"/>
        <dbReference type="ChEBI" id="CHEBI:36208"/>
        <dbReference type="ChEBI" id="CHEBI:57783"/>
        <dbReference type="ChEBI" id="CHEBI:58349"/>
        <dbReference type="EC" id="1.1.1.25"/>
    </reaction>
</comment>
<keyword evidence="5 8" id="KW-0560">Oxidoreductase</keyword>
<feature type="domain" description="SDH C-terminal" evidence="11">
    <location>
        <begin position="241"/>
        <end position="263"/>
    </location>
</feature>
<feature type="binding site" evidence="8">
    <location>
        <position position="103"/>
    </location>
    <ligand>
        <name>shikimate</name>
        <dbReference type="ChEBI" id="CHEBI:36208"/>
    </ligand>
</feature>
<dbReference type="Pfam" id="PF08501">
    <property type="entry name" value="Shikimate_dh_N"/>
    <property type="match status" value="1"/>
</dbReference>
<comment type="caution">
    <text evidence="12">The sequence shown here is derived from an EMBL/GenBank/DDBJ whole genome shotgun (WGS) entry which is preliminary data.</text>
</comment>
<comment type="caution">
    <text evidence="8">Lacks conserved residue(s) required for the propagation of feature annotation.</text>
</comment>
<dbReference type="Proteomes" id="UP000289708">
    <property type="component" value="Unassembled WGS sequence"/>
</dbReference>
<comment type="pathway">
    <text evidence="1 8">Metabolic intermediate biosynthesis; chorismate biosynthesis; chorismate from D-erythrose 4-phosphate and phosphoenolpyruvate: step 4/7.</text>
</comment>
<dbReference type="Gene3D" id="3.40.50.10860">
    <property type="entry name" value="Leucine Dehydrogenase, chain A, domain 1"/>
    <property type="match status" value="1"/>
</dbReference>
<evidence type="ECO:0000256" key="2">
    <source>
        <dbReference type="ARBA" id="ARBA00012962"/>
    </source>
</evidence>
<dbReference type="EC" id="1.1.1.25" evidence="2 8"/>
<evidence type="ECO:0000313" key="13">
    <source>
        <dbReference type="Proteomes" id="UP000289708"/>
    </source>
</evidence>
<dbReference type="Pfam" id="PF01488">
    <property type="entry name" value="Shikimate_DH"/>
    <property type="match status" value="1"/>
</dbReference>
<dbReference type="InterPro" id="IPR046346">
    <property type="entry name" value="Aminoacid_DH-like_N_sf"/>
</dbReference>
<dbReference type="PANTHER" id="PTHR21089">
    <property type="entry name" value="SHIKIMATE DEHYDROGENASE"/>
    <property type="match status" value="1"/>
</dbReference>
<protein>
    <recommendedName>
        <fullName evidence="2 8">Shikimate dehydrogenase (NADP(+))</fullName>
        <shortName evidence="8">SDH</shortName>
        <ecNumber evidence="2 8">1.1.1.25</ecNumber>
    </recommendedName>
</protein>
<dbReference type="InterPro" id="IPR006151">
    <property type="entry name" value="Shikm_DH/Glu-tRNA_Rdtase"/>
</dbReference>
<dbReference type="GO" id="GO:0004764">
    <property type="term" value="F:shikimate 3-dehydrogenase (NADP+) activity"/>
    <property type="evidence" value="ECO:0007669"/>
    <property type="project" value="UniProtKB-UniRule"/>
</dbReference>
<evidence type="ECO:0000256" key="6">
    <source>
        <dbReference type="ARBA" id="ARBA00023141"/>
    </source>
</evidence>
<evidence type="ECO:0000256" key="7">
    <source>
        <dbReference type="ARBA" id="ARBA00049442"/>
    </source>
</evidence>
<accession>A0A4Q0MAS3</accession>
<comment type="similarity">
    <text evidence="8">Belongs to the shikimate dehydrogenase family.</text>
</comment>
<feature type="binding site" evidence="8">
    <location>
        <position position="88"/>
    </location>
    <ligand>
        <name>shikimate</name>
        <dbReference type="ChEBI" id="CHEBI:36208"/>
    </ligand>
</feature>
<evidence type="ECO:0000259" key="10">
    <source>
        <dbReference type="Pfam" id="PF08501"/>
    </source>
</evidence>
<feature type="binding site" evidence="8">
    <location>
        <begin position="129"/>
        <end position="133"/>
    </location>
    <ligand>
        <name>NADP(+)</name>
        <dbReference type="ChEBI" id="CHEBI:58349"/>
    </ligand>
</feature>
<evidence type="ECO:0000256" key="8">
    <source>
        <dbReference type="HAMAP-Rule" id="MF_00222"/>
    </source>
</evidence>
<dbReference type="FunFam" id="3.40.50.10860:FF:000006">
    <property type="entry name" value="Shikimate dehydrogenase (NADP(+))"/>
    <property type="match status" value="1"/>
</dbReference>
<comment type="subunit">
    <text evidence="8">Homodimer.</text>
</comment>
<evidence type="ECO:0000256" key="4">
    <source>
        <dbReference type="ARBA" id="ARBA00022857"/>
    </source>
</evidence>
<dbReference type="NCBIfam" id="TIGR00507">
    <property type="entry name" value="aroE"/>
    <property type="match status" value="1"/>
</dbReference>
<feature type="binding site" evidence="8">
    <location>
        <position position="241"/>
    </location>
    <ligand>
        <name>NADP(+)</name>
        <dbReference type="ChEBI" id="CHEBI:58349"/>
    </ligand>
</feature>
<dbReference type="GO" id="GO:0009073">
    <property type="term" value="P:aromatic amino acid family biosynthetic process"/>
    <property type="evidence" value="ECO:0007669"/>
    <property type="project" value="UniProtKB-KW"/>
</dbReference>
<proteinExistence type="inferred from homology"/>
<dbReference type="UniPathway" id="UPA00053">
    <property type="reaction ID" value="UER00087"/>
</dbReference>